<evidence type="ECO:0000256" key="3">
    <source>
        <dbReference type="ARBA" id="ARBA00022574"/>
    </source>
</evidence>
<proteinExistence type="inferred from homology"/>
<feature type="compositionally biased region" description="Polar residues" evidence="8">
    <location>
        <begin position="27"/>
        <end position="50"/>
    </location>
</feature>
<protein>
    <submittedName>
        <fullName evidence="9">Uncharacterized protein</fullName>
    </submittedName>
</protein>
<dbReference type="GO" id="GO:0030488">
    <property type="term" value="P:tRNA methylation"/>
    <property type="evidence" value="ECO:0007669"/>
    <property type="project" value="TreeGrafter"/>
</dbReference>
<comment type="subcellular location">
    <subcellularLocation>
        <location evidence="1">Cytoplasm</location>
    </subcellularLocation>
</comment>
<evidence type="ECO:0000256" key="4">
    <source>
        <dbReference type="ARBA" id="ARBA00022694"/>
    </source>
</evidence>
<keyword evidence="3 7" id="KW-0853">WD repeat</keyword>
<feature type="repeat" description="WD" evidence="7">
    <location>
        <begin position="579"/>
        <end position="620"/>
    </location>
</feature>
<keyword evidence="2" id="KW-0963">Cytoplasm</keyword>
<dbReference type="PANTHER" id="PTHR14344:SF3">
    <property type="entry name" value="WD REPEAT-CONTAINING PROTEIN 6"/>
    <property type="match status" value="1"/>
</dbReference>
<keyword evidence="4" id="KW-0819">tRNA processing</keyword>
<name>A0A6A6NJH3_HEVBR</name>
<dbReference type="Proteomes" id="UP000467840">
    <property type="component" value="Chromosome 5"/>
</dbReference>
<dbReference type="SUPFAM" id="SSF50978">
    <property type="entry name" value="WD40 repeat-like"/>
    <property type="match status" value="1"/>
</dbReference>
<dbReference type="PROSITE" id="PS50082">
    <property type="entry name" value="WD_REPEATS_2"/>
    <property type="match status" value="1"/>
</dbReference>
<dbReference type="InterPro" id="IPR051973">
    <property type="entry name" value="tRNA_Anticodon_Mtase-Reg"/>
</dbReference>
<reference evidence="9 10" key="1">
    <citation type="journal article" date="2020" name="Mol. Plant">
        <title>The Chromosome-Based Rubber Tree Genome Provides New Insights into Spurge Genome Evolution and Rubber Biosynthesis.</title>
        <authorList>
            <person name="Liu J."/>
            <person name="Shi C."/>
            <person name="Shi C.C."/>
            <person name="Li W."/>
            <person name="Zhang Q.J."/>
            <person name="Zhang Y."/>
            <person name="Li K."/>
            <person name="Lu H.F."/>
            <person name="Shi C."/>
            <person name="Zhu S.T."/>
            <person name="Xiao Z.Y."/>
            <person name="Nan H."/>
            <person name="Yue Y."/>
            <person name="Zhu X.G."/>
            <person name="Wu Y."/>
            <person name="Hong X.N."/>
            <person name="Fan G.Y."/>
            <person name="Tong Y."/>
            <person name="Zhang D."/>
            <person name="Mao C.L."/>
            <person name="Liu Y.L."/>
            <person name="Hao S.J."/>
            <person name="Liu W.Q."/>
            <person name="Lv M.Q."/>
            <person name="Zhang H.B."/>
            <person name="Liu Y."/>
            <person name="Hu-Tang G.R."/>
            <person name="Wang J.P."/>
            <person name="Wang J.H."/>
            <person name="Sun Y.H."/>
            <person name="Ni S.B."/>
            <person name="Chen W.B."/>
            <person name="Zhang X.C."/>
            <person name="Jiao Y.N."/>
            <person name="Eichler E.E."/>
            <person name="Li G.H."/>
            <person name="Liu X."/>
            <person name="Gao L.Z."/>
        </authorList>
    </citation>
    <scope>NUCLEOTIDE SEQUENCE [LARGE SCALE GENOMIC DNA]</scope>
    <source>
        <strain evidence="10">cv. GT1</strain>
        <tissue evidence="9">Leaf</tissue>
    </source>
</reference>
<evidence type="ECO:0000256" key="1">
    <source>
        <dbReference type="ARBA" id="ARBA00004496"/>
    </source>
</evidence>
<dbReference type="EMBL" id="JAAGAX010000001">
    <property type="protein sequence ID" value="KAF2325013.1"/>
    <property type="molecule type" value="Genomic_DNA"/>
</dbReference>
<dbReference type="Pfam" id="PF00400">
    <property type="entry name" value="WD40"/>
    <property type="match status" value="2"/>
</dbReference>
<dbReference type="PANTHER" id="PTHR14344">
    <property type="entry name" value="WD REPEAT PROTEIN"/>
    <property type="match status" value="1"/>
</dbReference>
<feature type="region of interest" description="Disordered" evidence="8">
    <location>
        <begin position="186"/>
        <end position="225"/>
    </location>
</feature>
<evidence type="ECO:0000313" key="10">
    <source>
        <dbReference type="Proteomes" id="UP000467840"/>
    </source>
</evidence>
<dbReference type="PROSITE" id="PS50294">
    <property type="entry name" value="WD_REPEATS_REGION"/>
    <property type="match status" value="1"/>
</dbReference>
<evidence type="ECO:0000256" key="8">
    <source>
        <dbReference type="SAM" id="MobiDB-lite"/>
    </source>
</evidence>
<evidence type="ECO:0000256" key="2">
    <source>
        <dbReference type="ARBA" id="ARBA00022490"/>
    </source>
</evidence>
<evidence type="ECO:0000256" key="5">
    <source>
        <dbReference type="ARBA" id="ARBA00022737"/>
    </source>
</evidence>
<feature type="region of interest" description="Disordered" evidence="8">
    <location>
        <begin position="104"/>
        <end position="129"/>
    </location>
</feature>
<accession>A0A6A6NJH3</accession>
<evidence type="ECO:0000256" key="7">
    <source>
        <dbReference type="PROSITE-ProRule" id="PRU00221"/>
    </source>
</evidence>
<keyword evidence="5" id="KW-0677">Repeat</keyword>
<comment type="caution">
    <text evidence="9">The sequence shown here is derived from an EMBL/GenBank/DDBJ whole genome shotgun (WGS) entry which is preliminary data.</text>
</comment>
<evidence type="ECO:0000256" key="6">
    <source>
        <dbReference type="ARBA" id="ARBA00038255"/>
    </source>
</evidence>
<evidence type="ECO:0000313" key="9">
    <source>
        <dbReference type="EMBL" id="KAF2325013.1"/>
    </source>
</evidence>
<gene>
    <name evidence="9" type="ORF">GH714_022219</name>
</gene>
<feature type="region of interest" description="Disordered" evidence="8">
    <location>
        <begin position="1"/>
        <end position="56"/>
    </location>
</feature>
<organism evidence="9 10">
    <name type="scientific">Hevea brasiliensis</name>
    <name type="common">Para rubber tree</name>
    <name type="synonym">Siphonia brasiliensis</name>
    <dbReference type="NCBI Taxonomy" id="3981"/>
    <lineage>
        <taxon>Eukaryota</taxon>
        <taxon>Viridiplantae</taxon>
        <taxon>Streptophyta</taxon>
        <taxon>Embryophyta</taxon>
        <taxon>Tracheophyta</taxon>
        <taxon>Spermatophyta</taxon>
        <taxon>Magnoliopsida</taxon>
        <taxon>eudicotyledons</taxon>
        <taxon>Gunneridae</taxon>
        <taxon>Pentapetalae</taxon>
        <taxon>rosids</taxon>
        <taxon>fabids</taxon>
        <taxon>Malpighiales</taxon>
        <taxon>Euphorbiaceae</taxon>
        <taxon>Crotonoideae</taxon>
        <taxon>Micrandreae</taxon>
        <taxon>Hevea</taxon>
    </lineage>
</organism>
<dbReference type="GO" id="GO:0005737">
    <property type="term" value="C:cytoplasm"/>
    <property type="evidence" value="ECO:0007669"/>
    <property type="project" value="UniProtKB-SubCell"/>
</dbReference>
<comment type="similarity">
    <text evidence="6">Belongs to the WD repeat WDR6 family.</text>
</comment>
<feature type="compositionally biased region" description="Basic and acidic residues" evidence="8">
    <location>
        <begin position="210"/>
        <end position="225"/>
    </location>
</feature>
<keyword evidence="10" id="KW-1185">Reference proteome</keyword>
<dbReference type="SMART" id="SM00320">
    <property type="entry name" value="WD40"/>
    <property type="match status" value="4"/>
</dbReference>
<dbReference type="InterPro" id="IPR036322">
    <property type="entry name" value="WD40_repeat_dom_sf"/>
</dbReference>
<dbReference type="Gene3D" id="2.130.10.10">
    <property type="entry name" value="YVTN repeat-like/Quinoprotein amine dehydrogenase"/>
    <property type="match status" value="1"/>
</dbReference>
<sequence>MAAHLRRQNRNVTVLNPAQAWPAPTRGNASSSSLQYRPNLNPASSNSRSSAGGPALSSYASSVQVQAQARPVLVHGHLSTGSSGNLGNTNSIGHSVLAPNLSESKSLRPSISDFPPVSSTQIRKMPPSGNVLQNVEDIQTANKSLVEKIRAALECDEDKYAFLKTFLDSIVRKQKELVDTYNASLRGNGAQENGQGRGSGNLKTSTSSKKGKEMDGEGSSSKDRLADDIISTVRTMQSHYKPTEDEVEVLLKDGYRSAKGMAYLMGDEKQVEFSNQDDSTSAGTISNQNVKEGDLEISIERKPQSFIGQMEAIKQLEDYLFVVFGRKGEVINSFNNLILVDASWRSKAMLNIPAVGGKVSSDCFDCNYLATSNPFQFAYFRVQEGTGSHMLFYNLEAVKIIESFQVFQGIRVHGITCGFVDYPEGSSSSRLDFKVVVFGEKRVKLFNLHIEIALKSQNQPQVCVDLALLHSLPRIMQPLQMRRETIALPSDAVITLSVSGISQERCLLYSMRLWGDNLETLRIASGTIYNEIIIWKVVPQHGALPLTSTLEDHMPLKNSCSKAFHLHCQQHKAVHISRLIGHEGSIFRIVWSSDGSKLVSVSDDRSARIWAVKAEQKDSSNQEGEIAGPVLFGHNARIWDCCISGSLIVTAGEDCTCRVWRLDGKQLNLIKEHIKSEYVRCLHFTCGDVFTLPQTMVLYHAQLFQTQGVKWTKLVQVGEKVPIVCMDLLNKKLPRQSCGVDDWLLWEMTGGDGCLCYFEYDRDRQSLEFIGMKQVKGLSLIESVSNNKSSPYDFANCGYAIGFASTDFIIWNLATQAKVLQIPCGDGDVLIVIILVMYQRWTPILHMLRKTKNIDKIGGMTKNVANMEIDVKSVSLLQEKGETESKGFLDDKDEDDWRYLAVTAFLVKCTGSRLTVCFIAVACSDATLALRALVLPHRLWYLFDVALLVPLLSPVLSLQQVVIPTHLPSGETTWIGNVYIVISGATDGSIAFWDLTDCIESFMRQLSVLDIKKLKNCQTRPRTGRGSQGGRWWRSLKVPCLSKQKLADDLVAPKAEERTSCNLVNHSTGGASTSDAESCTTVCSQTMHDKPPLEPGVNNVDSTPGISEIQPLHVLNNVHQSGFNKWGDDQTLHCIKFDLSLLTTGKDSEINIKDSAHCSEFPIKKYRIRFLCHDRVTSAHSSAIKGVWTDGTWVFSTGLDQRIRCWVLKEHCKLIEQTHLVVSCRSQKHYVPEPVKGTSMKLWLLEEECKWLSSWHPSHGCYNWYWQFCVIPIEGFDIEVNYVVCTGAYYSCSFFNGPSAVTRS</sequence>
<dbReference type="InterPro" id="IPR001680">
    <property type="entry name" value="WD40_rpt"/>
</dbReference>
<dbReference type="InterPro" id="IPR015943">
    <property type="entry name" value="WD40/YVTN_repeat-like_dom_sf"/>
</dbReference>